<dbReference type="AlphaFoldDB" id="A0A095TUQ2"/>
<dbReference type="Pfam" id="PF00005">
    <property type="entry name" value="ABC_tran"/>
    <property type="match status" value="2"/>
</dbReference>
<reference evidence="4 5" key="1">
    <citation type="submission" date="2012-09" db="EMBL/GenBank/DDBJ databases">
        <title>Genome Sequence of alkane-degrading Bacterium Alcanivorax sp. 19-m-6.</title>
        <authorList>
            <person name="Lai Q."/>
            <person name="Shao Z."/>
        </authorList>
    </citation>
    <scope>NUCLEOTIDE SEQUENCE [LARGE SCALE GENOMIC DNA]</scope>
    <source>
        <strain evidence="4 5">19-m-6</strain>
    </source>
</reference>
<dbReference type="InterPro" id="IPR017871">
    <property type="entry name" value="ABC_transporter-like_CS"/>
</dbReference>
<dbReference type="GO" id="GO:0005524">
    <property type="term" value="F:ATP binding"/>
    <property type="evidence" value="ECO:0007669"/>
    <property type="project" value="UniProtKB-KW"/>
</dbReference>
<name>A0A095TUQ2_9GAMM</name>
<evidence type="ECO:0000313" key="4">
    <source>
        <dbReference type="EMBL" id="KGD66083.1"/>
    </source>
</evidence>
<dbReference type="STRING" id="1177154.Y5S_00555"/>
<dbReference type="SUPFAM" id="SSF52540">
    <property type="entry name" value="P-loop containing nucleoside triphosphate hydrolases"/>
    <property type="match status" value="2"/>
</dbReference>
<dbReference type="Gene3D" id="3.40.50.300">
    <property type="entry name" value="P-loop containing nucleotide triphosphate hydrolases"/>
    <property type="match status" value="2"/>
</dbReference>
<dbReference type="CDD" id="cd03230">
    <property type="entry name" value="ABC_DR_subfamily_A"/>
    <property type="match status" value="2"/>
</dbReference>
<dbReference type="OrthoDB" id="9775490at2"/>
<evidence type="ECO:0000313" key="5">
    <source>
        <dbReference type="Proteomes" id="UP000029444"/>
    </source>
</evidence>
<dbReference type="PATRIC" id="fig|1177154.3.peg.563"/>
<dbReference type="EMBL" id="ARXV01000002">
    <property type="protein sequence ID" value="KGD66083.1"/>
    <property type="molecule type" value="Genomic_DNA"/>
</dbReference>
<keyword evidence="5" id="KW-1185">Reference proteome</keyword>
<proteinExistence type="predicted"/>
<dbReference type="InterPro" id="IPR003439">
    <property type="entry name" value="ABC_transporter-like_ATP-bd"/>
</dbReference>
<organism evidence="4 5">
    <name type="scientific">Alcanivorax nanhaiticus</name>
    <dbReference type="NCBI Taxonomy" id="1177154"/>
    <lineage>
        <taxon>Bacteria</taxon>
        <taxon>Pseudomonadati</taxon>
        <taxon>Pseudomonadota</taxon>
        <taxon>Gammaproteobacteria</taxon>
        <taxon>Oceanospirillales</taxon>
        <taxon>Alcanivoracaceae</taxon>
        <taxon>Alcanivorax</taxon>
    </lineage>
</organism>
<dbReference type="eggNOG" id="COG1129">
    <property type="taxonomic scope" value="Bacteria"/>
</dbReference>
<dbReference type="RefSeq" id="WP_035230274.1">
    <property type="nucleotide sequence ID" value="NZ_ARXV01000002.1"/>
</dbReference>
<evidence type="ECO:0000256" key="1">
    <source>
        <dbReference type="ARBA" id="ARBA00022741"/>
    </source>
</evidence>
<dbReference type="InterPro" id="IPR003593">
    <property type="entry name" value="AAA+_ATPase"/>
</dbReference>
<dbReference type="Proteomes" id="UP000029444">
    <property type="component" value="Unassembled WGS sequence"/>
</dbReference>
<keyword evidence="2" id="KW-0067">ATP-binding</keyword>
<dbReference type="InterPro" id="IPR027417">
    <property type="entry name" value="P-loop_NTPase"/>
</dbReference>
<keyword evidence="1" id="KW-0547">Nucleotide-binding</keyword>
<dbReference type="GO" id="GO:0016887">
    <property type="term" value="F:ATP hydrolysis activity"/>
    <property type="evidence" value="ECO:0007669"/>
    <property type="project" value="InterPro"/>
</dbReference>
<protein>
    <submittedName>
        <fullName evidence="4">ABC transport system, ATPase component</fullName>
    </submittedName>
</protein>
<gene>
    <name evidence="4" type="ORF">Y5S_00555</name>
</gene>
<comment type="caution">
    <text evidence="4">The sequence shown here is derived from an EMBL/GenBank/DDBJ whole genome shotgun (WGS) entry which is preliminary data.</text>
</comment>
<accession>A0A095TUQ2</accession>
<dbReference type="PROSITE" id="PS50893">
    <property type="entry name" value="ABC_TRANSPORTER_2"/>
    <property type="match status" value="2"/>
</dbReference>
<evidence type="ECO:0000259" key="3">
    <source>
        <dbReference type="PROSITE" id="PS50893"/>
    </source>
</evidence>
<dbReference type="PANTHER" id="PTHR43038:SF3">
    <property type="entry name" value="ABC TRANSPORTER G FAMILY MEMBER 20 ISOFORM X1"/>
    <property type="match status" value="1"/>
</dbReference>
<dbReference type="PROSITE" id="PS00211">
    <property type="entry name" value="ABC_TRANSPORTER_1"/>
    <property type="match status" value="1"/>
</dbReference>
<sequence length="599" mass="65325">MPDAIVEQPQALILQTEQLSRRFGETVAVGDISFAVRRGERVGVVGADGAGKTTLLQMLAGILDPSSGDCRVFGLDTRRESKIIAARIGYMSQGFTLYDRLSVDENLAFSARIRDVPQDQYLARRNSLLQMAGLTTFTQRPAGKLSGGMRKKLSLCTNLIHEPELLILDEPGLGVDPLSRRQLWEMLDRFQQRQVTSVIATSYMDEAMRCDRVVLLREGQVLADGTPGALLEQLRGRVFSVTFSTSPEPLDDVSVKLRRLQGMRAIQRLPDRLRCVTDADDFKQLAMRELPANTVVTPAEPQLEDLFVLDSRTEVEMDCVEPPAMGNGEQASRFPVEAAKLDADKDRNGVQTQNLSIRFGEFTAVDRINLTIERGELLALLGPNGAGKTTLIRAICGLTAIAEGGAVVGGEAVSLKNRNLRRQIGYMSQKFSLYLDMTAGENLAFFANLYGLSGNTARAAVAWASAVTGLTVPLRTMVGDLSGAIRQRLALAGSILHRPAVLFLDEPTSGIDPASRYRFWEVIRVLASQGMTVAVTTHYLDEAAYCDRLALMMNGRLIAHGSRDALIESLALSPDTDMETLFLTAVARADSASLSEGEG</sequence>
<feature type="domain" description="ABC transporter" evidence="3">
    <location>
        <begin position="14"/>
        <end position="243"/>
    </location>
</feature>
<evidence type="ECO:0000256" key="2">
    <source>
        <dbReference type="ARBA" id="ARBA00022840"/>
    </source>
</evidence>
<dbReference type="SMART" id="SM00382">
    <property type="entry name" value="AAA"/>
    <property type="match status" value="2"/>
</dbReference>
<feature type="domain" description="ABC transporter" evidence="3">
    <location>
        <begin position="350"/>
        <end position="579"/>
    </location>
</feature>
<dbReference type="PANTHER" id="PTHR43038">
    <property type="entry name" value="ATP-BINDING CASSETTE, SUB-FAMILY H, MEMBER 1"/>
    <property type="match status" value="1"/>
</dbReference>